<evidence type="ECO:0000313" key="9">
    <source>
        <dbReference type="Proteomes" id="UP001152749"/>
    </source>
</evidence>
<evidence type="ECO:0000259" key="6">
    <source>
        <dbReference type="Pfam" id="PF07980"/>
    </source>
</evidence>
<dbReference type="AlphaFoldDB" id="A0A9W4TI14"/>
<evidence type="ECO:0000256" key="5">
    <source>
        <dbReference type="ARBA" id="ARBA00023237"/>
    </source>
</evidence>
<keyword evidence="8" id="KW-0449">Lipoprotein</keyword>
<dbReference type="EMBL" id="OX336425">
    <property type="protein sequence ID" value="CAI2768604.1"/>
    <property type="molecule type" value="Genomic_DNA"/>
</dbReference>
<dbReference type="Gene3D" id="1.25.40.390">
    <property type="match status" value="1"/>
</dbReference>
<evidence type="ECO:0000256" key="2">
    <source>
        <dbReference type="ARBA" id="ARBA00006275"/>
    </source>
</evidence>
<evidence type="ECO:0000259" key="7">
    <source>
        <dbReference type="Pfam" id="PF14322"/>
    </source>
</evidence>
<feature type="domain" description="RagB/SusD" evidence="6">
    <location>
        <begin position="322"/>
        <end position="467"/>
    </location>
</feature>
<evidence type="ECO:0000256" key="3">
    <source>
        <dbReference type="ARBA" id="ARBA00022729"/>
    </source>
</evidence>
<sequence length="467" mass="52502">MKTLSLKNNSIHYLLLFQVITMVLLTSCDSFVEVDLPKSQLTTVSVFDNYSTANAALSDIYSKMREQGLLSGSTSGASNLLGNYADELYCLASPGDPTLPFYTNALLPANSTITEYWNLSYNQIYAANAVKEGVELSNKLTVKEKEQLKGEALFIRAIVHFYLANLYREIPYIVSTDRKINNEASKIPVKDIYRNIIADLENAAAMLAQDYLNAGRVRPNQFAAKALLARVYLYNESWAEASNAASAVLNASNLYTIEDNASLVFLKDSKETIWQFQPSVAGKNTDEASIFIFSSGPPPFVALTNNLIESFDQNDLRKANWTKALSDGTDTWYHAYKYKEFENTATSMEYSIIFRLAEQYLIRAEARAHQGDLIGAKEDLNRIRKRAGLLDTDAVSAQQIVDAVLRERRWELFTEFGHRFFDLKRSGQIDNVLDPVKTGWNSTDVLFPLPQNELSINPNIRPQNSGY</sequence>
<evidence type="ECO:0000256" key="4">
    <source>
        <dbReference type="ARBA" id="ARBA00023136"/>
    </source>
</evidence>
<evidence type="ECO:0000256" key="1">
    <source>
        <dbReference type="ARBA" id="ARBA00004442"/>
    </source>
</evidence>
<dbReference type="Pfam" id="PF14322">
    <property type="entry name" value="SusD-like_3"/>
    <property type="match status" value="1"/>
</dbReference>
<keyword evidence="3" id="KW-0732">Signal</keyword>
<comment type="similarity">
    <text evidence="2">Belongs to the SusD family.</text>
</comment>
<dbReference type="InterPro" id="IPR033985">
    <property type="entry name" value="SusD-like_N"/>
</dbReference>
<protein>
    <submittedName>
        <fullName evidence="8">SusD/RagB family lipoprotein</fullName>
    </submittedName>
</protein>
<dbReference type="Proteomes" id="UP001152749">
    <property type="component" value="Chromosome"/>
</dbReference>
<feature type="domain" description="SusD-like N-terminal" evidence="7">
    <location>
        <begin position="103"/>
        <end position="233"/>
    </location>
</feature>
<organism evidence="8 9">
    <name type="scientific">Flavobacterium collinsii</name>
    <dbReference type="NCBI Taxonomy" id="1114861"/>
    <lineage>
        <taxon>Bacteria</taxon>
        <taxon>Pseudomonadati</taxon>
        <taxon>Bacteroidota</taxon>
        <taxon>Flavobacteriia</taxon>
        <taxon>Flavobacteriales</taxon>
        <taxon>Flavobacteriaceae</taxon>
        <taxon>Flavobacterium</taxon>
    </lineage>
</organism>
<dbReference type="Pfam" id="PF07980">
    <property type="entry name" value="SusD_RagB"/>
    <property type="match status" value="1"/>
</dbReference>
<reference evidence="8" key="1">
    <citation type="submission" date="2022-09" db="EMBL/GenBank/DDBJ databases">
        <authorList>
            <person name="Duchaud E."/>
        </authorList>
    </citation>
    <scope>NUCLEOTIDE SEQUENCE</scope>
    <source>
        <strain evidence="8">TRV642</strain>
    </source>
</reference>
<dbReference type="CDD" id="cd08977">
    <property type="entry name" value="SusD"/>
    <property type="match status" value="1"/>
</dbReference>
<dbReference type="InterPro" id="IPR011990">
    <property type="entry name" value="TPR-like_helical_dom_sf"/>
</dbReference>
<proteinExistence type="inferred from homology"/>
<keyword evidence="4" id="KW-0472">Membrane</keyword>
<dbReference type="InterPro" id="IPR012944">
    <property type="entry name" value="SusD_RagB_dom"/>
</dbReference>
<evidence type="ECO:0000313" key="8">
    <source>
        <dbReference type="EMBL" id="CAI2768604.1"/>
    </source>
</evidence>
<gene>
    <name evidence="8" type="ORF">TRV642_3860</name>
</gene>
<dbReference type="SUPFAM" id="SSF48452">
    <property type="entry name" value="TPR-like"/>
    <property type="match status" value="1"/>
</dbReference>
<accession>A0A9W4TI14</accession>
<name>A0A9W4TI14_9FLAO</name>
<dbReference type="PROSITE" id="PS51257">
    <property type="entry name" value="PROKAR_LIPOPROTEIN"/>
    <property type="match status" value="1"/>
</dbReference>
<comment type="subcellular location">
    <subcellularLocation>
        <location evidence="1">Cell outer membrane</location>
    </subcellularLocation>
</comment>
<dbReference type="GO" id="GO:0009279">
    <property type="term" value="C:cell outer membrane"/>
    <property type="evidence" value="ECO:0007669"/>
    <property type="project" value="UniProtKB-SubCell"/>
</dbReference>
<keyword evidence="5" id="KW-0998">Cell outer membrane</keyword>
<dbReference type="KEGG" id="fcs:TRV642_3860"/>